<dbReference type="AlphaFoldDB" id="A0ABD1QI43"/>
<dbReference type="Pfam" id="PF17917">
    <property type="entry name" value="RT_RNaseH"/>
    <property type="match status" value="1"/>
</dbReference>
<evidence type="ECO:0000256" key="2">
    <source>
        <dbReference type="ARBA" id="ARBA00022448"/>
    </source>
</evidence>
<dbReference type="Pfam" id="PF00078">
    <property type="entry name" value="RVT_1"/>
    <property type="match status" value="1"/>
</dbReference>
<dbReference type="GO" id="GO:0006508">
    <property type="term" value="P:proteolysis"/>
    <property type="evidence" value="ECO:0007669"/>
    <property type="project" value="UniProtKB-KW"/>
</dbReference>
<keyword evidence="3" id="KW-0645">Protease</keyword>
<keyword evidence="18" id="KW-1185">Reference proteome</keyword>
<organism evidence="17 18">
    <name type="scientific">Abeliophyllum distichum</name>
    <dbReference type="NCBI Taxonomy" id="126358"/>
    <lineage>
        <taxon>Eukaryota</taxon>
        <taxon>Viridiplantae</taxon>
        <taxon>Streptophyta</taxon>
        <taxon>Embryophyta</taxon>
        <taxon>Tracheophyta</taxon>
        <taxon>Spermatophyta</taxon>
        <taxon>Magnoliopsida</taxon>
        <taxon>eudicotyledons</taxon>
        <taxon>Gunneridae</taxon>
        <taxon>Pentapetalae</taxon>
        <taxon>asterids</taxon>
        <taxon>lamiids</taxon>
        <taxon>Lamiales</taxon>
        <taxon>Oleaceae</taxon>
        <taxon>Forsythieae</taxon>
        <taxon>Abeliophyllum</taxon>
    </lineage>
</organism>
<dbReference type="PANTHER" id="PTHR37984:SF5">
    <property type="entry name" value="PROTEIN NYNRIN-LIKE"/>
    <property type="match status" value="1"/>
</dbReference>
<feature type="chain" id="PRO_5044880170" description="Reverse transcriptase domain-containing protein" evidence="15">
    <location>
        <begin position="30"/>
        <end position="944"/>
    </location>
</feature>
<evidence type="ECO:0000256" key="10">
    <source>
        <dbReference type="ARBA" id="ARBA00022918"/>
    </source>
</evidence>
<dbReference type="NCBIfam" id="TIGR00820">
    <property type="entry name" value="zip"/>
    <property type="match status" value="1"/>
</dbReference>
<dbReference type="InterPro" id="IPR043128">
    <property type="entry name" value="Rev_trsase/Diguanyl_cyclase"/>
</dbReference>
<dbReference type="FunFam" id="3.30.70.270:FF:000020">
    <property type="entry name" value="Transposon Tf2-6 polyprotein-like Protein"/>
    <property type="match status" value="1"/>
</dbReference>
<dbReference type="GO" id="GO:0008233">
    <property type="term" value="F:peptidase activity"/>
    <property type="evidence" value="ECO:0007669"/>
    <property type="project" value="UniProtKB-KW"/>
</dbReference>
<evidence type="ECO:0000256" key="6">
    <source>
        <dbReference type="ARBA" id="ARBA00022695"/>
    </source>
</evidence>
<dbReference type="GO" id="GO:0016020">
    <property type="term" value="C:membrane"/>
    <property type="evidence" value="ECO:0007669"/>
    <property type="project" value="UniProtKB-SubCell"/>
</dbReference>
<evidence type="ECO:0000259" key="16">
    <source>
        <dbReference type="PROSITE" id="PS50878"/>
    </source>
</evidence>
<keyword evidence="6" id="KW-0548">Nucleotidyltransferase</keyword>
<comment type="caution">
    <text evidence="14">Lacks conserved residue(s) required for the propagation of feature annotation.</text>
</comment>
<evidence type="ECO:0000256" key="8">
    <source>
        <dbReference type="ARBA" id="ARBA00022759"/>
    </source>
</evidence>
<dbReference type="SUPFAM" id="SSF56672">
    <property type="entry name" value="DNA/RNA polymerases"/>
    <property type="match status" value="1"/>
</dbReference>
<keyword evidence="2 14" id="KW-0813">Transport</keyword>
<keyword evidence="9" id="KW-0378">Hydrolase</keyword>
<evidence type="ECO:0000256" key="11">
    <source>
        <dbReference type="ARBA" id="ARBA00022989"/>
    </source>
</evidence>
<dbReference type="InterPro" id="IPR004698">
    <property type="entry name" value="Zn/Fe_permease_fun/pln"/>
</dbReference>
<dbReference type="CDD" id="cd09274">
    <property type="entry name" value="RNase_HI_RT_Ty3"/>
    <property type="match status" value="1"/>
</dbReference>
<feature type="transmembrane region" description="Helical" evidence="14">
    <location>
        <begin position="52"/>
        <end position="70"/>
    </location>
</feature>
<dbReference type="PANTHER" id="PTHR37984">
    <property type="entry name" value="PROTEIN CBG26694"/>
    <property type="match status" value="1"/>
</dbReference>
<dbReference type="GO" id="GO:0098662">
    <property type="term" value="P:inorganic cation transmembrane transport"/>
    <property type="evidence" value="ECO:0007669"/>
    <property type="project" value="UniProtKB-ARBA"/>
</dbReference>
<comment type="similarity">
    <text evidence="14">Belongs to the ZIP transporter (TC 2.A.5) family.</text>
</comment>
<keyword evidence="5 14" id="KW-0812">Transmembrane</keyword>
<gene>
    <name evidence="17" type="ORF">Adt_36616</name>
</gene>
<dbReference type="GO" id="GO:0003964">
    <property type="term" value="F:RNA-directed DNA polymerase activity"/>
    <property type="evidence" value="ECO:0007669"/>
    <property type="project" value="UniProtKB-KW"/>
</dbReference>
<keyword evidence="7" id="KW-0540">Nuclease</keyword>
<keyword evidence="12 14" id="KW-0406">Ion transport</keyword>
<evidence type="ECO:0000256" key="3">
    <source>
        <dbReference type="ARBA" id="ARBA00022670"/>
    </source>
</evidence>
<evidence type="ECO:0000256" key="5">
    <source>
        <dbReference type="ARBA" id="ARBA00022692"/>
    </source>
</evidence>
<reference evidence="18" key="1">
    <citation type="submission" date="2024-07" db="EMBL/GenBank/DDBJ databases">
        <title>Two chromosome-level genome assemblies of Korean endemic species Abeliophyllum distichum and Forsythia ovata (Oleaceae).</title>
        <authorList>
            <person name="Jang H."/>
        </authorList>
    </citation>
    <scope>NUCLEOTIDE SEQUENCE [LARGE SCALE GENOMIC DNA]</scope>
</reference>
<feature type="transmembrane region" description="Helical" evidence="14">
    <location>
        <begin position="302"/>
        <end position="322"/>
    </location>
</feature>
<keyword evidence="11 14" id="KW-1133">Transmembrane helix</keyword>
<keyword evidence="8" id="KW-0255">Endonuclease</keyword>
<keyword evidence="15" id="KW-0732">Signal</keyword>
<sequence>MSSLQWYYSHKIIILTSLLVVSLPAVIAGACTCNDESEHRSKSEALKYKLSAIGAVLVSGGIGVSIPLLGRKIEVLRPENDIFFIIKAFAAGVILATGFIHILPEAFDTLTSPCLSHNPWGKFPFAGFVAMVASIGTLMVDTIATSFYKKMHFNNIKQVNVDEEASDEHAGHVHIHTHATHGHAHGAAIPDNDSGVLDLVRQRIISQVLELGIVVHSVVIGISLGASDSPDTVKTLLAALSCHQFFEGMGLGGCISQAKFKSLTTTVMTLFFSFTTPVGIAIGIGISNVYEENSPTALVVEGILNSASSGILIYMALVDLLAADFMNPRMQSNVRLQLGANISLLLGAGLANGQKLDSRSVNQPIVWQMQGIEFQYRLRSLKLRESDMVLGVNWLSQFGPITFDFNQGHISFINKGERVTLSSGNFDCMFELIQGSQMESLMAQQSYGLMGQLCTILEEGEVATPEEIKPILNEFEDVFKEPKGLPPERLHDHHIPLKEGAQPFKIRPYRCPFIQKAEVEKLVEEMLATGIIQLSNSPFASPVLLVKKKYGTWRFCVDYRQLNSLTVKDKYPMPLIDELIDKLYRAKYFTKIDLRAGYHQIRVKPEDVFKTAFKTHQGLYEFKVMPFGLTNAPATFQSLMNEVFKEQLRRCVLVFFDDILVHSRDLASHGEHLGTVLQLLRKHQLYAKLSKCTFGQIKVEYLGHVIDQQRVAADPRKVEAMQSWPLPTNLKQLRRFLGLTGYYRKFVKGYGTLAKPLIELLKKDSFLWNETTDTAFKALKGALSSTPVLALPDFTQPFIIETDASYGGLGAVLMQNRRPLAYISKAFGQRSLGMSIYEKELLALVTAVVKWRHYLEGHHFVIKTDHQSLKFLLEQRVTTPLQQKWLTKLMGLDYEIQYRKGIENVVADALSKREEAECNAVTQLIPAWLQEVVNNYEDDAVAKE</sequence>
<dbReference type="InterPro" id="IPR041373">
    <property type="entry name" value="RT_RNaseH"/>
</dbReference>
<dbReference type="Gene3D" id="3.30.70.270">
    <property type="match status" value="2"/>
</dbReference>
<dbReference type="Gene3D" id="3.10.20.370">
    <property type="match status" value="1"/>
</dbReference>
<keyword evidence="10" id="KW-0695">RNA-directed DNA polymerase</keyword>
<feature type="domain" description="Reverse transcriptase" evidence="16">
    <location>
        <begin position="527"/>
        <end position="706"/>
    </location>
</feature>
<dbReference type="FunFam" id="3.10.10.10:FF:000007">
    <property type="entry name" value="Retrovirus-related Pol polyprotein from transposon 17.6-like Protein"/>
    <property type="match status" value="1"/>
</dbReference>
<evidence type="ECO:0000256" key="9">
    <source>
        <dbReference type="ARBA" id="ARBA00022801"/>
    </source>
</evidence>
<evidence type="ECO:0000313" key="17">
    <source>
        <dbReference type="EMBL" id="KAL2475880.1"/>
    </source>
</evidence>
<evidence type="ECO:0000256" key="1">
    <source>
        <dbReference type="ARBA" id="ARBA00004141"/>
    </source>
</evidence>
<dbReference type="InterPro" id="IPR003689">
    <property type="entry name" value="ZIP"/>
</dbReference>
<evidence type="ECO:0000256" key="14">
    <source>
        <dbReference type="RuleBase" id="RU362088"/>
    </source>
</evidence>
<dbReference type="Proteomes" id="UP001604336">
    <property type="component" value="Unassembled WGS sequence"/>
</dbReference>
<dbReference type="EMBL" id="JBFOLK010000011">
    <property type="protein sequence ID" value="KAL2475880.1"/>
    <property type="molecule type" value="Genomic_DNA"/>
</dbReference>
<evidence type="ECO:0000256" key="15">
    <source>
        <dbReference type="SAM" id="SignalP"/>
    </source>
</evidence>
<dbReference type="PROSITE" id="PS50878">
    <property type="entry name" value="RT_POL"/>
    <property type="match status" value="1"/>
</dbReference>
<dbReference type="InterPro" id="IPR000477">
    <property type="entry name" value="RT_dom"/>
</dbReference>
<proteinExistence type="inferred from homology"/>
<dbReference type="Pfam" id="PF02535">
    <property type="entry name" value="Zip"/>
    <property type="match status" value="1"/>
</dbReference>
<feature type="transmembrane region" description="Helical" evidence="14">
    <location>
        <begin position="82"/>
        <end position="103"/>
    </location>
</feature>
<feature type="transmembrane region" description="Helical" evidence="14">
    <location>
        <begin position="267"/>
        <end position="290"/>
    </location>
</feature>
<dbReference type="InterPro" id="IPR050951">
    <property type="entry name" value="Retrovirus_Pol_polyprotein"/>
</dbReference>
<comment type="caution">
    <text evidence="17">The sequence shown here is derived from an EMBL/GenBank/DDBJ whole genome shotgun (WGS) entry which is preliminary data.</text>
</comment>
<keyword evidence="13 14" id="KW-0472">Membrane</keyword>
<comment type="subcellular location">
    <subcellularLocation>
        <location evidence="1 14">Membrane</location>
        <topology evidence="1 14">Multi-pass membrane protein</topology>
    </subcellularLocation>
</comment>
<dbReference type="CDD" id="cd01647">
    <property type="entry name" value="RT_LTR"/>
    <property type="match status" value="1"/>
</dbReference>
<evidence type="ECO:0000256" key="12">
    <source>
        <dbReference type="ARBA" id="ARBA00023065"/>
    </source>
</evidence>
<name>A0ABD1QI43_9LAMI</name>
<dbReference type="InterPro" id="IPR043502">
    <property type="entry name" value="DNA/RNA_pol_sf"/>
</dbReference>
<dbReference type="GO" id="GO:0098655">
    <property type="term" value="P:monoatomic cation transmembrane transport"/>
    <property type="evidence" value="ECO:0007669"/>
    <property type="project" value="UniProtKB-ARBA"/>
</dbReference>
<feature type="transmembrane region" description="Helical" evidence="14">
    <location>
        <begin position="123"/>
        <end position="148"/>
    </location>
</feature>
<evidence type="ECO:0000256" key="13">
    <source>
        <dbReference type="ARBA" id="ARBA00023136"/>
    </source>
</evidence>
<dbReference type="GO" id="GO:0004519">
    <property type="term" value="F:endonuclease activity"/>
    <property type="evidence" value="ECO:0007669"/>
    <property type="project" value="UniProtKB-KW"/>
</dbReference>
<dbReference type="Gene3D" id="3.10.10.10">
    <property type="entry name" value="HIV Type 1 Reverse Transcriptase, subunit A, domain 1"/>
    <property type="match status" value="1"/>
</dbReference>
<keyword evidence="4" id="KW-0808">Transferase</keyword>
<evidence type="ECO:0000313" key="18">
    <source>
        <dbReference type="Proteomes" id="UP001604336"/>
    </source>
</evidence>
<evidence type="ECO:0000256" key="4">
    <source>
        <dbReference type="ARBA" id="ARBA00022679"/>
    </source>
</evidence>
<protein>
    <recommendedName>
        <fullName evidence="16">Reverse transcriptase domain-containing protein</fullName>
    </recommendedName>
</protein>
<accession>A0ABD1QI43</accession>
<feature type="signal peptide" evidence="15">
    <location>
        <begin position="1"/>
        <end position="29"/>
    </location>
</feature>
<evidence type="ECO:0000256" key="7">
    <source>
        <dbReference type="ARBA" id="ARBA00022722"/>
    </source>
</evidence>